<dbReference type="PANTHER" id="PTHR39112:SF1">
    <property type="entry name" value="PROTEIN RALF-LIKE 27"/>
    <property type="match status" value="1"/>
</dbReference>
<dbReference type="OMA" id="CITAMHA"/>
<protein>
    <recommendedName>
        <fullName evidence="4">Protein RALF-like 27</fullName>
    </recommendedName>
</protein>
<organism evidence="2 3">
    <name type="scientific">Arabis alpina</name>
    <name type="common">Alpine rock-cress</name>
    <dbReference type="NCBI Taxonomy" id="50452"/>
    <lineage>
        <taxon>Eukaryota</taxon>
        <taxon>Viridiplantae</taxon>
        <taxon>Streptophyta</taxon>
        <taxon>Embryophyta</taxon>
        <taxon>Tracheophyta</taxon>
        <taxon>Spermatophyta</taxon>
        <taxon>Magnoliopsida</taxon>
        <taxon>eudicotyledons</taxon>
        <taxon>Gunneridae</taxon>
        <taxon>Pentapetalae</taxon>
        <taxon>rosids</taxon>
        <taxon>malvids</taxon>
        <taxon>Brassicales</taxon>
        <taxon>Brassicaceae</taxon>
        <taxon>Arabideae</taxon>
        <taxon>Arabis</taxon>
    </lineage>
</organism>
<evidence type="ECO:0008006" key="4">
    <source>
        <dbReference type="Google" id="ProtNLM"/>
    </source>
</evidence>
<reference evidence="3" key="1">
    <citation type="journal article" date="2015" name="Nat. Plants">
        <title>Genome expansion of Arabis alpina linked with retrotransposition and reduced symmetric DNA methylation.</title>
        <authorList>
            <person name="Willing E.M."/>
            <person name="Rawat V."/>
            <person name="Mandakova T."/>
            <person name="Maumus F."/>
            <person name="James G.V."/>
            <person name="Nordstroem K.J."/>
            <person name="Becker C."/>
            <person name="Warthmann N."/>
            <person name="Chica C."/>
            <person name="Szarzynska B."/>
            <person name="Zytnicki M."/>
            <person name="Albani M.C."/>
            <person name="Kiefer C."/>
            <person name="Bergonzi S."/>
            <person name="Castaings L."/>
            <person name="Mateos J.L."/>
            <person name="Berns M.C."/>
            <person name="Bujdoso N."/>
            <person name="Piofczyk T."/>
            <person name="de Lorenzo L."/>
            <person name="Barrero-Sicilia C."/>
            <person name="Mateos I."/>
            <person name="Piednoel M."/>
            <person name="Hagmann J."/>
            <person name="Chen-Min-Tao R."/>
            <person name="Iglesias-Fernandez R."/>
            <person name="Schuster S.C."/>
            <person name="Alonso-Blanco C."/>
            <person name="Roudier F."/>
            <person name="Carbonero P."/>
            <person name="Paz-Ares J."/>
            <person name="Davis S.J."/>
            <person name="Pecinka A."/>
            <person name="Quesneville H."/>
            <person name="Colot V."/>
            <person name="Lysak M.A."/>
            <person name="Weigel D."/>
            <person name="Coupland G."/>
            <person name="Schneeberger K."/>
        </authorList>
    </citation>
    <scope>NUCLEOTIDE SEQUENCE [LARGE SCALE GENOMIC DNA]</scope>
    <source>
        <strain evidence="3">cv. Pajares</strain>
    </source>
</reference>
<proteinExistence type="predicted"/>
<dbReference type="Proteomes" id="UP000029120">
    <property type="component" value="Chromosome 5"/>
</dbReference>
<evidence type="ECO:0000313" key="3">
    <source>
        <dbReference type="Proteomes" id="UP000029120"/>
    </source>
</evidence>
<accession>A0A087GV96</accession>
<name>A0A087GV96_ARAAL</name>
<sequence length="118" mass="13094">MAKSIFSFFFFIFSLLLLLEATSATASARNATSELRYGRCAPGVTVGECITAMHADDEEEGVEAVVRRILQQKKYLIPRGRQAVCNGKFVGDCIGDAYTKNPASCTYYDRCKRYGTNK</sequence>
<dbReference type="OrthoDB" id="1106388at2759"/>
<dbReference type="PANTHER" id="PTHR39112">
    <property type="entry name" value="PROTEIN RALF-LIKE 27-RELATED"/>
    <property type="match status" value="1"/>
</dbReference>
<keyword evidence="1" id="KW-0732">Signal</keyword>
<dbReference type="AlphaFoldDB" id="A0A087GV96"/>
<feature type="signal peptide" evidence="1">
    <location>
        <begin position="1"/>
        <end position="24"/>
    </location>
</feature>
<feature type="chain" id="PRO_5001822471" description="Protein RALF-like 27" evidence="1">
    <location>
        <begin position="25"/>
        <end position="118"/>
    </location>
</feature>
<evidence type="ECO:0000313" key="2">
    <source>
        <dbReference type="EMBL" id="KFK33798.1"/>
    </source>
</evidence>
<keyword evidence="3" id="KW-1185">Reference proteome</keyword>
<dbReference type="InterPro" id="IPR039252">
    <property type="entry name" value="RALFL27"/>
</dbReference>
<dbReference type="Gramene" id="KFK33798">
    <property type="protein sequence ID" value="KFK33798"/>
    <property type="gene ID" value="AALP_AA5G061800"/>
</dbReference>
<dbReference type="EMBL" id="CM002873">
    <property type="protein sequence ID" value="KFK33798.1"/>
    <property type="molecule type" value="Genomic_DNA"/>
</dbReference>
<gene>
    <name evidence="2" type="ordered locus">AALP_Aa5g061800</name>
</gene>
<evidence type="ECO:0000256" key="1">
    <source>
        <dbReference type="SAM" id="SignalP"/>
    </source>
</evidence>